<sequence length="134" mass="15748">MAPRASEEELKWLNWPDFVQRHESSMQVVNELRRECAGKDNLGRARTSPAVAWSLQRYLIFAILCCIPDRQRTIRELEVGKTLFKEGERWVIKHQADDYKTGRAYGQRPPMAIAPHIYPELEAFLGHWRQFLQP</sequence>
<dbReference type="Proteomes" id="UP001497392">
    <property type="component" value="Unassembled WGS sequence"/>
</dbReference>
<name>A0ABP1G1C7_9CHLO</name>
<gene>
    <name evidence="1" type="primary">g8828</name>
    <name evidence="1" type="ORF">VP750_LOCUS7927</name>
</gene>
<evidence type="ECO:0000313" key="2">
    <source>
        <dbReference type="Proteomes" id="UP001497392"/>
    </source>
</evidence>
<accession>A0ABP1G1C7</accession>
<protein>
    <submittedName>
        <fullName evidence="1">G8828 protein</fullName>
    </submittedName>
</protein>
<proteinExistence type="predicted"/>
<dbReference type="EMBL" id="CAXHTA020000015">
    <property type="protein sequence ID" value="CAL5226021.1"/>
    <property type="molecule type" value="Genomic_DNA"/>
</dbReference>
<evidence type="ECO:0000313" key="1">
    <source>
        <dbReference type="EMBL" id="CAL5226021.1"/>
    </source>
</evidence>
<reference evidence="1 2" key="1">
    <citation type="submission" date="2024-06" db="EMBL/GenBank/DDBJ databases">
        <authorList>
            <person name="Kraege A."/>
            <person name="Thomma B."/>
        </authorList>
    </citation>
    <scope>NUCLEOTIDE SEQUENCE [LARGE SCALE GENOMIC DNA]</scope>
</reference>
<organism evidence="1 2">
    <name type="scientific">Coccomyxa viridis</name>
    <dbReference type="NCBI Taxonomy" id="1274662"/>
    <lineage>
        <taxon>Eukaryota</taxon>
        <taxon>Viridiplantae</taxon>
        <taxon>Chlorophyta</taxon>
        <taxon>core chlorophytes</taxon>
        <taxon>Trebouxiophyceae</taxon>
        <taxon>Trebouxiophyceae incertae sedis</taxon>
        <taxon>Coccomyxaceae</taxon>
        <taxon>Coccomyxa</taxon>
    </lineage>
</organism>
<comment type="caution">
    <text evidence="1">The sequence shown here is derived from an EMBL/GenBank/DDBJ whole genome shotgun (WGS) entry which is preliminary data.</text>
</comment>
<keyword evidence="2" id="KW-1185">Reference proteome</keyword>